<name>W8CC03_CERCA</name>
<organism evidence="14">
    <name type="scientific">Ceratitis capitata</name>
    <name type="common">Mediterranean fruit fly</name>
    <name type="synonym">Tephritis capitata</name>
    <dbReference type="NCBI Taxonomy" id="7213"/>
    <lineage>
        <taxon>Eukaryota</taxon>
        <taxon>Metazoa</taxon>
        <taxon>Ecdysozoa</taxon>
        <taxon>Arthropoda</taxon>
        <taxon>Hexapoda</taxon>
        <taxon>Insecta</taxon>
        <taxon>Pterygota</taxon>
        <taxon>Neoptera</taxon>
        <taxon>Endopterygota</taxon>
        <taxon>Diptera</taxon>
        <taxon>Brachycera</taxon>
        <taxon>Muscomorpha</taxon>
        <taxon>Tephritoidea</taxon>
        <taxon>Tephritidae</taxon>
        <taxon>Ceratitis</taxon>
        <taxon>Ceratitis</taxon>
    </lineage>
</organism>
<gene>
    <name evidence="14" type="primary">MLECA</name>
    <name evidence="13" type="ORF">CCAP1982_LOCUS7958</name>
</gene>
<reference evidence="14" key="1">
    <citation type="submission" date="2013-07" db="EMBL/GenBank/DDBJ databases">
        <authorList>
            <person name="Geib S."/>
        </authorList>
    </citation>
    <scope>NUCLEOTIDE SEQUENCE</scope>
</reference>
<accession>W8CC03</accession>
<dbReference type="AlphaFoldDB" id="W8CC03"/>
<dbReference type="OrthoDB" id="10013439at2759"/>
<feature type="domain" description="Malectin" evidence="12">
    <location>
        <begin position="34"/>
        <end position="195"/>
    </location>
</feature>
<feature type="region of interest" description="Disordered" evidence="10">
    <location>
        <begin position="260"/>
        <end position="287"/>
    </location>
</feature>
<keyword evidence="9" id="KW-0119">Carbohydrate metabolism</keyword>
<evidence type="ECO:0000256" key="11">
    <source>
        <dbReference type="SAM" id="Phobius"/>
    </source>
</evidence>
<feature type="transmembrane region" description="Helical" evidence="11">
    <location>
        <begin position="294"/>
        <end position="313"/>
    </location>
</feature>
<evidence type="ECO:0000256" key="5">
    <source>
        <dbReference type="ARBA" id="ARBA00022824"/>
    </source>
</evidence>
<dbReference type="PANTHER" id="PTHR13460:SF0">
    <property type="entry name" value="MALECTIN"/>
    <property type="match status" value="1"/>
</dbReference>
<sequence length="315" mass="36048">MWFNVTFTRTFSFWRLFMLLICFCPGIVYGNLKVIYAVNAGGEEHTDKNGIHYSADPLHSIGTASDYGNNLVLIERVPEQDEVLFKTERYHTGHFEYTLPLDGDGEYALILKFCEVYFTEANKKIFSVLLNQHTVVKDLDIYRKVGHGVAHEEYVFFIVSNNRLYYKNEQSDIHNGVVRLEFRKSDFDNPKINAFALLKGDVANIPRLPPLHPKDTKIGADMGLFQDHIDDDIGDELAEQIQEHQQRSKNLAAATIDNEVFDEDEDNEEEMVTRKRKVSGPKQPDPYSIDDSSVMLPVFIAIGAFIPLLFCLCKL</sequence>
<dbReference type="GO" id="GO:0030246">
    <property type="term" value="F:carbohydrate binding"/>
    <property type="evidence" value="ECO:0007669"/>
    <property type="project" value="InterPro"/>
</dbReference>
<evidence type="ECO:0000259" key="12">
    <source>
        <dbReference type="Pfam" id="PF11721"/>
    </source>
</evidence>
<keyword evidence="8" id="KW-0325">Glycoprotein</keyword>
<comment type="similarity">
    <text evidence="2">Belongs to the malectin family.</text>
</comment>
<protein>
    <submittedName>
        <fullName evidence="13">(Mediterranean fruit fly) hypothetical protein</fullName>
    </submittedName>
    <submittedName>
        <fullName evidence="14">Malectin-A</fullName>
    </submittedName>
</protein>
<comment type="subcellular location">
    <subcellularLocation>
        <location evidence="1">Endoplasmic reticulum membrane</location>
        <topology evidence="1">Single-pass type I membrane protein</topology>
    </subcellularLocation>
</comment>
<keyword evidence="3 11" id="KW-0812">Transmembrane</keyword>
<evidence type="ECO:0000256" key="2">
    <source>
        <dbReference type="ARBA" id="ARBA00009141"/>
    </source>
</evidence>
<dbReference type="Proteomes" id="UP000606786">
    <property type="component" value="Unassembled WGS sequence"/>
</dbReference>
<evidence type="ECO:0000256" key="6">
    <source>
        <dbReference type="ARBA" id="ARBA00022989"/>
    </source>
</evidence>
<keyword evidence="5" id="KW-0256">Endoplasmic reticulum</keyword>
<dbReference type="KEGG" id="ccat:101448735"/>
<dbReference type="InterPro" id="IPR039155">
    <property type="entry name" value="MLEC"/>
</dbReference>
<evidence type="ECO:0000256" key="3">
    <source>
        <dbReference type="ARBA" id="ARBA00022692"/>
    </source>
</evidence>
<evidence type="ECO:0000256" key="7">
    <source>
        <dbReference type="ARBA" id="ARBA00023136"/>
    </source>
</evidence>
<feature type="transmembrane region" description="Helical" evidence="11">
    <location>
        <begin position="12"/>
        <end position="32"/>
    </location>
</feature>
<dbReference type="Pfam" id="PF11721">
    <property type="entry name" value="Malectin"/>
    <property type="match status" value="1"/>
</dbReference>
<dbReference type="PANTHER" id="PTHR13460">
    <property type="match status" value="1"/>
</dbReference>
<dbReference type="InterPro" id="IPR021720">
    <property type="entry name" value="Malectin_dom"/>
</dbReference>
<dbReference type="EMBL" id="GAMC01004336">
    <property type="protein sequence ID" value="JAC02220.1"/>
    <property type="molecule type" value="mRNA"/>
</dbReference>
<evidence type="ECO:0000256" key="4">
    <source>
        <dbReference type="ARBA" id="ARBA00022729"/>
    </source>
</evidence>
<evidence type="ECO:0000313" key="14">
    <source>
        <dbReference type="EMBL" id="JAC02220.1"/>
    </source>
</evidence>
<dbReference type="GO" id="GO:0005789">
    <property type="term" value="C:endoplasmic reticulum membrane"/>
    <property type="evidence" value="ECO:0007669"/>
    <property type="project" value="UniProtKB-SubCell"/>
</dbReference>
<evidence type="ECO:0000256" key="10">
    <source>
        <dbReference type="SAM" id="MobiDB-lite"/>
    </source>
</evidence>
<proteinExistence type="evidence at transcript level"/>
<reference evidence="14" key="2">
    <citation type="journal article" date="2014" name="BMC Genomics">
        <title>A genomic perspective to assessing quality of mass-reared SIT flies used in Mediterranean fruit fly (Ceratitis capitata) eradication in California.</title>
        <authorList>
            <person name="Calla B."/>
            <person name="Hall B."/>
            <person name="Hou S."/>
            <person name="Geib S.M."/>
        </authorList>
    </citation>
    <scope>NUCLEOTIDE SEQUENCE</scope>
</reference>
<reference evidence="13" key="3">
    <citation type="submission" date="2020-11" db="EMBL/GenBank/DDBJ databases">
        <authorList>
            <person name="Whitehead M."/>
        </authorList>
    </citation>
    <scope>NUCLEOTIDE SEQUENCE</scope>
    <source>
        <strain evidence="13">EGII</strain>
    </source>
</reference>
<dbReference type="Gene3D" id="2.60.120.430">
    <property type="entry name" value="Galactose-binding lectin"/>
    <property type="match status" value="1"/>
</dbReference>
<evidence type="ECO:0000256" key="1">
    <source>
        <dbReference type="ARBA" id="ARBA00004115"/>
    </source>
</evidence>
<dbReference type="EMBL" id="CAJHJT010000012">
    <property type="protein sequence ID" value="CAD6999434.1"/>
    <property type="molecule type" value="Genomic_DNA"/>
</dbReference>
<evidence type="ECO:0000256" key="8">
    <source>
        <dbReference type="ARBA" id="ARBA00023180"/>
    </source>
</evidence>
<feature type="compositionally biased region" description="Acidic residues" evidence="10">
    <location>
        <begin position="260"/>
        <end position="270"/>
    </location>
</feature>
<evidence type="ECO:0000313" key="15">
    <source>
        <dbReference type="Proteomes" id="UP000606786"/>
    </source>
</evidence>
<keyword evidence="4" id="KW-0732">Signal</keyword>
<evidence type="ECO:0000256" key="9">
    <source>
        <dbReference type="ARBA" id="ARBA00023277"/>
    </source>
</evidence>
<dbReference type="GeneID" id="101448735"/>
<evidence type="ECO:0000313" key="13">
    <source>
        <dbReference type="EMBL" id="CAD6999434.1"/>
    </source>
</evidence>
<keyword evidence="7 11" id="KW-0472">Membrane</keyword>
<keyword evidence="6 11" id="KW-1133">Transmembrane helix</keyword>
<keyword evidence="15" id="KW-1185">Reference proteome</keyword>